<keyword evidence="4" id="KW-1185">Reference proteome</keyword>
<gene>
    <name evidence="2" type="ORF">DV707_18070</name>
    <name evidence="3" type="ORF">SAMN04488133_3328</name>
</gene>
<dbReference type="EMBL" id="CP031314">
    <property type="protein sequence ID" value="QCC49637.1"/>
    <property type="molecule type" value="Genomic_DNA"/>
</dbReference>
<dbReference type="OrthoDB" id="320886at2157"/>
<dbReference type="Proteomes" id="UP000236740">
    <property type="component" value="Unassembled WGS sequence"/>
</dbReference>
<evidence type="ECO:0000313" key="4">
    <source>
        <dbReference type="Proteomes" id="UP000236740"/>
    </source>
</evidence>
<proteinExistence type="predicted"/>
<feature type="domain" description="Halobacterial output" evidence="1">
    <location>
        <begin position="29"/>
        <end position="72"/>
    </location>
</feature>
<keyword evidence="2" id="KW-0614">Plasmid</keyword>
<reference evidence="2 5" key="2">
    <citation type="journal article" date="2019" name="Nat. Commun.">
        <title>A new type of DNA phosphorothioation-based antiviral system in archaea.</title>
        <authorList>
            <person name="Xiong L."/>
            <person name="Liu S."/>
            <person name="Chen S."/>
            <person name="Xiao Y."/>
            <person name="Zhu B."/>
            <person name="Gao Y."/>
            <person name="Zhang Y."/>
            <person name="Chen B."/>
            <person name="Luo J."/>
            <person name="Deng Z."/>
            <person name="Chen X."/>
            <person name="Wang L."/>
            <person name="Chen S."/>
        </authorList>
    </citation>
    <scope>NUCLEOTIDE SEQUENCE [LARGE SCALE GENOMIC DNA]</scope>
    <source>
        <strain evidence="2 5">CGMCC 1.10331</strain>
        <plasmid evidence="2 5">unnamed3</plasmid>
    </source>
</reference>
<dbReference type="InterPro" id="IPR040624">
    <property type="entry name" value="HalOD1"/>
</dbReference>
<reference evidence="3 4" key="1">
    <citation type="submission" date="2016-10" db="EMBL/GenBank/DDBJ databases">
        <authorList>
            <person name="de Groot N.N."/>
        </authorList>
    </citation>
    <scope>NUCLEOTIDE SEQUENCE [LARGE SCALE GENOMIC DNA]</scope>
    <source>
        <strain evidence="3 4">CGMCC 1.10331</strain>
    </source>
</reference>
<name>A0A1H6CC10_9EURY</name>
<dbReference type="Pfam" id="PF18545">
    <property type="entry name" value="HalOD1"/>
    <property type="match status" value="1"/>
</dbReference>
<evidence type="ECO:0000313" key="3">
    <source>
        <dbReference type="EMBL" id="SEG70484.1"/>
    </source>
</evidence>
<evidence type="ECO:0000313" key="2">
    <source>
        <dbReference type="EMBL" id="QCC49637.1"/>
    </source>
</evidence>
<dbReference type="Proteomes" id="UP000296733">
    <property type="component" value="Plasmid unnamed3"/>
</dbReference>
<sequence length="86" mass="9272">MDSSPPSDTDRSSNLLVEIVETLEVHGLPSDSYQLHDVVDVEALERLLASSSGDVEIRFIVEGIEVVVTKDGVDIPLDEPVGSPNQ</sequence>
<geneLocation type="plasmid" evidence="2">
    <name>unnamed3</name>
</geneLocation>
<dbReference type="RefSeq" id="WP_089649925.1">
    <property type="nucleotide sequence ID" value="NZ_CP031314.1"/>
</dbReference>
<protein>
    <recommendedName>
        <fullName evidence="1">Halobacterial output domain-containing protein</fullName>
    </recommendedName>
</protein>
<accession>A0A1H6CC10</accession>
<organism evidence="3 4">
    <name type="scientific">Halobellus limi</name>
    <dbReference type="NCBI Taxonomy" id="699433"/>
    <lineage>
        <taxon>Archaea</taxon>
        <taxon>Methanobacteriati</taxon>
        <taxon>Methanobacteriota</taxon>
        <taxon>Stenosarchaea group</taxon>
        <taxon>Halobacteria</taxon>
        <taxon>Halobacteriales</taxon>
        <taxon>Haloferacaceae</taxon>
        <taxon>Halobellus</taxon>
    </lineage>
</organism>
<dbReference type="KEGG" id="hlm:DV707_18070"/>
<evidence type="ECO:0000313" key="5">
    <source>
        <dbReference type="Proteomes" id="UP000296733"/>
    </source>
</evidence>
<dbReference type="AlphaFoldDB" id="A0A1H6CC10"/>
<evidence type="ECO:0000259" key="1">
    <source>
        <dbReference type="Pfam" id="PF18545"/>
    </source>
</evidence>
<dbReference type="GeneID" id="39860035"/>
<dbReference type="EMBL" id="FNVN01000007">
    <property type="protein sequence ID" value="SEG70484.1"/>
    <property type="molecule type" value="Genomic_DNA"/>
</dbReference>